<dbReference type="RefSeq" id="WP_091258606.1">
    <property type="nucleotide sequence ID" value="NZ_FMCS01000001.1"/>
</dbReference>
<keyword evidence="7 12" id="KW-0418">Kinase</keyword>
<evidence type="ECO:0000256" key="7">
    <source>
        <dbReference type="ARBA" id="ARBA00022777"/>
    </source>
</evidence>
<evidence type="ECO:0000256" key="5">
    <source>
        <dbReference type="ARBA" id="ARBA00022679"/>
    </source>
</evidence>
<accession>A0A1C4UBW9</accession>
<keyword evidence="8" id="KW-0472">Membrane</keyword>
<dbReference type="Gene3D" id="3.30.565.10">
    <property type="entry name" value="Histidine kinase-like ATPase, C-terminal domain"/>
    <property type="match status" value="1"/>
</dbReference>
<comment type="subcellular location">
    <subcellularLocation>
        <location evidence="2">Cell membrane</location>
    </subcellularLocation>
</comment>
<keyword evidence="5" id="KW-0808">Transferase</keyword>
<dbReference type="Gene3D" id="6.10.340.10">
    <property type="match status" value="1"/>
</dbReference>
<dbReference type="InterPro" id="IPR004358">
    <property type="entry name" value="Sig_transdc_His_kin-like_C"/>
</dbReference>
<gene>
    <name evidence="12" type="ORF">GA0070214_101539</name>
</gene>
<dbReference type="EC" id="2.7.13.3" evidence="3"/>
<dbReference type="Proteomes" id="UP000199629">
    <property type="component" value="Unassembled WGS sequence"/>
</dbReference>
<dbReference type="SUPFAM" id="SSF55874">
    <property type="entry name" value="ATPase domain of HSP90 chaperone/DNA topoisomerase II/histidine kinase"/>
    <property type="match status" value="1"/>
</dbReference>
<proteinExistence type="predicted"/>
<dbReference type="PRINTS" id="PR00344">
    <property type="entry name" value="BCTRLSENSOR"/>
</dbReference>
<dbReference type="Gene3D" id="1.10.287.130">
    <property type="match status" value="1"/>
</dbReference>
<evidence type="ECO:0000313" key="12">
    <source>
        <dbReference type="EMBL" id="SCE69183.1"/>
    </source>
</evidence>
<name>A0A1C4UBW9_9ACTN</name>
<reference evidence="13" key="1">
    <citation type="submission" date="2016-06" db="EMBL/GenBank/DDBJ databases">
        <authorList>
            <person name="Varghese N."/>
            <person name="Submissions Spin"/>
        </authorList>
    </citation>
    <scope>NUCLEOTIDE SEQUENCE [LARGE SCALE GENOMIC DNA]</scope>
    <source>
        <strain evidence="13">DSM 45246</strain>
    </source>
</reference>
<evidence type="ECO:0000256" key="2">
    <source>
        <dbReference type="ARBA" id="ARBA00004236"/>
    </source>
</evidence>
<evidence type="ECO:0000256" key="4">
    <source>
        <dbReference type="ARBA" id="ARBA00022553"/>
    </source>
</evidence>
<keyword evidence="9" id="KW-0902">Two-component regulatory system</keyword>
<dbReference type="InterPro" id="IPR005467">
    <property type="entry name" value="His_kinase_dom"/>
</dbReference>
<keyword evidence="6" id="KW-0812">Transmembrane</keyword>
<dbReference type="CDD" id="cd06225">
    <property type="entry name" value="HAMP"/>
    <property type="match status" value="1"/>
</dbReference>
<dbReference type="CDD" id="cd00082">
    <property type="entry name" value="HisKA"/>
    <property type="match status" value="1"/>
</dbReference>
<dbReference type="InterPro" id="IPR003594">
    <property type="entry name" value="HATPase_dom"/>
</dbReference>
<dbReference type="InterPro" id="IPR003660">
    <property type="entry name" value="HAMP_dom"/>
</dbReference>
<evidence type="ECO:0000259" key="11">
    <source>
        <dbReference type="PROSITE" id="PS50885"/>
    </source>
</evidence>
<dbReference type="Pfam" id="PF02518">
    <property type="entry name" value="HATPase_c"/>
    <property type="match status" value="1"/>
</dbReference>
<dbReference type="AlphaFoldDB" id="A0A1C4UBW9"/>
<evidence type="ECO:0000256" key="3">
    <source>
        <dbReference type="ARBA" id="ARBA00012438"/>
    </source>
</evidence>
<dbReference type="PANTHER" id="PTHR43711:SF1">
    <property type="entry name" value="HISTIDINE KINASE 1"/>
    <property type="match status" value="1"/>
</dbReference>
<evidence type="ECO:0000259" key="10">
    <source>
        <dbReference type="PROSITE" id="PS50109"/>
    </source>
</evidence>
<keyword evidence="13" id="KW-1185">Reference proteome</keyword>
<evidence type="ECO:0000256" key="6">
    <source>
        <dbReference type="ARBA" id="ARBA00022692"/>
    </source>
</evidence>
<dbReference type="InterPro" id="IPR036890">
    <property type="entry name" value="HATPase_C_sf"/>
</dbReference>
<dbReference type="PROSITE" id="PS50109">
    <property type="entry name" value="HIS_KIN"/>
    <property type="match status" value="1"/>
</dbReference>
<dbReference type="SMART" id="SM00387">
    <property type="entry name" value="HATPase_c"/>
    <property type="match status" value="1"/>
</dbReference>
<dbReference type="InterPro" id="IPR050736">
    <property type="entry name" value="Sensor_HK_Regulatory"/>
</dbReference>
<dbReference type="PANTHER" id="PTHR43711">
    <property type="entry name" value="TWO-COMPONENT HISTIDINE KINASE"/>
    <property type="match status" value="1"/>
</dbReference>
<evidence type="ECO:0000256" key="9">
    <source>
        <dbReference type="ARBA" id="ARBA00023012"/>
    </source>
</evidence>
<keyword evidence="4" id="KW-0597">Phosphoprotein</keyword>
<protein>
    <recommendedName>
        <fullName evidence="3">histidine kinase</fullName>
        <ecNumber evidence="3">2.7.13.3</ecNumber>
    </recommendedName>
</protein>
<dbReference type="Pfam" id="PF00672">
    <property type="entry name" value="HAMP"/>
    <property type="match status" value="1"/>
</dbReference>
<dbReference type="SMART" id="SM00304">
    <property type="entry name" value="HAMP"/>
    <property type="match status" value="1"/>
</dbReference>
<sequence length="462" mass="49230">MVAGRVVPGRLRRRLVVAFVLVAGMSAGALAAGSYLMLRQARFDGSLQRADADARYQLVVAAQFLPLTDTRRADLLASFEESGRHVVLVAGETQASNPRYAPTPDPDLRAAVAAGQLGFQRTSGRPHLLVVGGRIPGSTAELYVVTVEDDLVDALDQLRTASIVGWAVVVLLAAGVGNALARRTLEPVGRASRAARAVAEGLLHTRLPVRGRDEFSAWATSFNEMAEALETQIEALSQAQARERRFTADVAHELRTPVTALVAAASLLADQLDALPADARRAAELLVADVVRLRRLVEELMEISRLDAGREVLATRPVDVGALLRRIVAGHPDARARVDGDAPPVVTDPRRLERILTNLVANGTEHGGGDLRADIRHTGAALVVEVADRGPGIPAEHLAHIFDRFYKADPARTGPGSGLGLAIARENARLLGGRLDVTSEVGHGTRFRLTLPLDTGDTPCDA</sequence>
<dbReference type="SUPFAM" id="SSF47384">
    <property type="entry name" value="Homodimeric domain of signal transducing histidine kinase"/>
    <property type="match status" value="1"/>
</dbReference>
<organism evidence="12 13">
    <name type="scientific">Micromonospora chaiyaphumensis</name>
    <dbReference type="NCBI Taxonomy" id="307119"/>
    <lineage>
        <taxon>Bacteria</taxon>
        <taxon>Bacillati</taxon>
        <taxon>Actinomycetota</taxon>
        <taxon>Actinomycetes</taxon>
        <taxon>Micromonosporales</taxon>
        <taxon>Micromonosporaceae</taxon>
        <taxon>Micromonospora</taxon>
    </lineage>
</organism>
<feature type="domain" description="Histidine kinase" evidence="10">
    <location>
        <begin position="249"/>
        <end position="455"/>
    </location>
</feature>
<dbReference type="EMBL" id="FMCS01000001">
    <property type="protein sequence ID" value="SCE69183.1"/>
    <property type="molecule type" value="Genomic_DNA"/>
</dbReference>
<dbReference type="PROSITE" id="PS50885">
    <property type="entry name" value="HAMP"/>
    <property type="match status" value="1"/>
</dbReference>
<dbReference type="GO" id="GO:0005886">
    <property type="term" value="C:plasma membrane"/>
    <property type="evidence" value="ECO:0007669"/>
    <property type="project" value="UniProtKB-SubCell"/>
</dbReference>
<feature type="domain" description="HAMP" evidence="11">
    <location>
        <begin position="182"/>
        <end position="234"/>
    </location>
</feature>
<dbReference type="SUPFAM" id="SSF158472">
    <property type="entry name" value="HAMP domain-like"/>
    <property type="match status" value="1"/>
</dbReference>
<comment type="catalytic activity">
    <reaction evidence="1">
        <text>ATP + protein L-histidine = ADP + protein N-phospho-L-histidine.</text>
        <dbReference type="EC" id="2.7.13.3"/>
    </reaction>
</comment>
<keyword evidence="8" id="KW-1133">Transmembrane helix</keyword>
<evidence type="ECO:0000256" key="8">
    <source>
        <dbReference type="ARBA" id="ARBA00022989"/>
    </source>
</evidence>
<dbReference type="Pfam" id="PF00512">
    <property type="entry name" value="HisKA"/>
    <property type="match status" value="1"/>
</dbReference>
<evidence type="ECO:0000256" key="1">
    <source>
        <dbReference type="ARBA" id="ARBA00000085"/>
    </source>
</evidence>
<dbReference type="InterPro" id="IPR036097">
    <property type="entry name" value="HisK_dim/P_sf"/>
</dbReference>
<dbReference type="SMART" id="SM00388">
    <property type="entry name" value="HisKA"/>
    <property type="match status" value="1"/>
</dbReference>
<dbReference type="GO" id="GO:0000155">
    <property type="term" value="F:phosphorelay sensor kinase activity"/>
    <property type="evidence" value="ECO:0007669"/>
    <property type="project" value="InterPro"/>
</dbReference>
<dbReference type="InterPro" id="IPR003661">
    <property type="entry name" value="HisK_dim/P_dom"/>
</dbReference>
<evidence type="ECO:0000313" key="13">
    <source>
        <dbReference type="Proteomes" id="UP000199629"/>
    </source>
</evidence>
<dbReference type="CDD" id="cd00075">
    <property type="entry name" value="HATPase"/>
    <property type="match status" value="1"/>
</dbReference>